<evidence type="ECO:0000256" key="1">
    <source>
        <dbReference type="ARBA" id="ARBA00001933"/>
    </source>
</evidence>
<dbReference type="PANTHER" id="PTHR43780">
    <property type="entry name" value="1-AMINOCYCLOPROPANE-1-CARBOXYLATE DEAMINASE-RELATED"/>
    <property type="match status" value="1"/>
</dbReference>
<keyword evidence="3 5" id="KW-0663">Pyridoxal phosphate</keyword>
<evidence type="ECO:0000313" key="8">
    <source>
        <dbReference type="Proteomes" id="UP000467428"/>
    </source>
</evidence>
<comment type="cofactor">
    <cofactor evidence="1">
        <name>pyridoxal 5'-phosphate</name>
        <dbReference type="ChEBI" id="CHEBI:597326"/>
    </cofactor>
</comment>
<feature type="domain" description="Tryptophan synthase beta chain-like PALP" evidence="6">
    <location>
        <begin position="10"/>
        <end position="298"/>
    </location>
</feature>
<evidence type="ECO:0000313" key="7">
    <source>
        <dbReference type="EMBL" id="BBY50692.1"/>
    </source>
</evidence>
<dbReference type="Gene3D" id="3.40.50.1100">
    <property type="match status" value="2"/>
</dbReference>
<dbReference type="PIRSF" id="PIRSF006278">
    <property type="entry name" value="ACCD_DCysDesulf"/>
    <property type="match status" value="1"/>
</dbReference>
<protein>
    <submittedName>
        <fullName evidence="7">D-cysteine desulfhydrase</fullName>
    </submittedName>
</protein>
<feature type="active site" description="Nucleophile" evidence="4">
    <location>
        <position position="78"/>
    </location>
</feature>
<evidence type="ECO:0000256" key="3">
    <source>
        <dbReference type="ARBA" id="ARBA00022898"/>
    </source>
</evidence>
<dbReference type="EMBL" id="AP022593">
    <property type="protein sequence ID" value="BBY50692.1"/>
    <property type="molecule type" value="Genomic_DNA"/>
</dbReference>
<dbReference type="GO" id="GO:1901605">
    <property type="term" value="P:alpha-amino acid metabolic process"/>
    <property type="evidence" value="ECO:0007669"/>
    <property type="project" value="UniProtKB-ARBA"/>
</dbReference>
<dbReference type="PANTHER" id="PTHR43780:SF2">
    <property type="entry name" value="1-AMINOCYCLOPROPANE-1-CARBOXYLATE DEAMINASE-RELATED"/>
    <property type="match status" value="1"/>
</dbReference>
<dbReference type="Proteomes" id="UP000467428">
    <property type="component" value="Chromosome"/>
</dbReference>
<sequence>MPQTPTQRTTLATWPTPMEPAPRLAEAIGLRPENLWLKRDDLTGLAVGGNKIRKLEWTVGAAVADGADTLITTGAPQSNHARLTAAAGARVGLDVVLVFPGARSAPAGNLLLDDLLGADVVWAGDRSLDAVAAETADSCRTRGRRPSIIPFGGSNAVGAHGYRIAAQEIVDDLPDVDHVVCALGSGGTMAGLVAGLGADRVLGVHTGAVDDPRAQVAGLLADMGEAIDPAALRIRSDQVGEGYEVLTPEAGCALVMAARSEALVLDPTYTARALAGLVAAVRDGSIGPGAEVVFLVSGGLPSLFAHPGVPEVANGVDG</sequence>
<dbReference type="Pfam" id="PF00291">
    <property type="entry name" value="PALP"/>
    <property type="match status" value="1"/>
</dbReference>
<dbReference type="GO" id="GO:0019148">
    <property type="term" value="F:D-cysteine desulfhydrase activity"/>
    <property type="evidence" value="ECO:0007669"/>
    <property type="project" value="TreeGrafter"/>
</dbReference>
<dbReference type="SUPFAM" id="SSF53686">
    <property type="entry name" value="Tryptophan synthase beta subunit-like PLP-dependent enzymes"/>
    <property type="match status" value="1"/>
</dbReference>
<dbReference type="AlphaFoldDB" id="A0A7I7S1D2"/>
<evidence type="ECO:0000256" key="5">
    <source>
        <dbReference type="PIRSR" id="PIRSR006278-2"/>
    </source>
</evidence>
<evidence type="ECO:0000256" key="4">
    <source>
        <dbReference type="PIRSR" id="PIRSR006278-1"/>
    </source>
</evidence>
<name>A0A7I7S1D2_9MYCO</name>
<comment type="similarity">
    <text evidence="2">Belongs to the ACC deaminase/D-cysteine desulfhydrase family.</text>
</comment>
<keyword evidence="8" id="KW-1185">Reference proteome</keyword>
<evidence type="ECO:0000259" key="6">
    <source>
        <dbReference type="Pfam" id="PF00291"/>
    </source>
</evidence>
<feature type="modified residue" description="N6-(pyridoxal phosphate)lysine" evidence="5">
    <location>
        <position position="51"/>
    </location>
</feature>
<reference evidence="7 8" key="1">
    <citation type="journal article" date="2019" name="Emerg. Microbes Infect.">
        <title>Comprehensive subspecies identification of 175 nontuberculous mycobacteria species based on 7547 genomic profiles.</title>
        <authorList>
            <person name="Matsumoto Y."/>
            <person name="Kinjo T."/>
            <person name="Motooka D."/>
            <person name="Nabeya D."/>
            <person name="Jung N."/>
            <person name="Uechi K."/>
            <person name="Horii T."/>
            <person name="Iida T."/>
            <person name="Fujita J."/>
            <person name="Nakamura S."/>
        </authorList>
    </citation>
    <scope>NUCLEOTIDE SEQUENCE [LARGE SCALE GENOMIC DNA]</scope>
    <source>
        <strain evidence="7 8">JCM 18538</strain>
    </source>
</reference>
<geneLocation type="plasmid" evidence="8">
    <name>pjcm18538 dna</name>
</geneLocation>
<organism evidence="7 8">
    <name type="scientific">Mycolicibacterium arabiense</name>
    <dbReference type="NCBI Taxonomy" id="1286181"/>
    <lineage>
        <taxon>Bacteria</taxon>
        <taxon>Bacillati</taxon>
        <taxon>Actinomycetota</taxon>
        <taxon>Actinomycetes</taxon>
        <taxon>Mycobacteriales</taxon>
        <taxon>Mycobacteriaceae</taxon>
        <taxon>Mycolicibacterium</taxon>
    </lineage>
</organism>
<accession>A0A7I7S1D2</accession>
<dbReference type="InterPro" id="IPR027278">
    <property type="entry name" value="ACCD_DCysDesulf"/>
</dbReference>
<proteinExistence type="inferred from homology"/>
<gene>
    <name evidence="7" type="ORF">MARA_41600</name>
</gene>
<dbReference type="InterPro" id="IPR001926">
    <property type="entry name" value="TrpB-like_PALP"/>
</dbReference>
<evidence type="ECO:0000256" key="2">
    <source>
        <dbReference type="ARBA" id="ARBA00008639"/>
    </source>
</evidence>
<dbReference type="RefSeq" id="WP_163920324.1">
    <property type="nucleotide sequence ID" value="NZ_AP022593.1"/>
</dbReference>
<dbReference type="InterPro" id="IPR036052">
    <property type="entry name" value="TrpB-like_PALP_sf"/>
</dbReference>
<dbReference type="KEGG" id="marz:MARA_41600"/>